<proteinExistence type="inferred from homology"/>
<feature type="binding site" evidence="3">
    <location>
        <position position="64"/>
    </location>
    <ligand>
        <name>Mn(2+)</name>
        <dbReference type="ChEBI" id="CHEBI:29035"/>
    </ligand>
</feature>
<dbReference type="InterPro" id="IPR002480">
    <property type="entry name" value="DAHP_synth_2"/>
</dbReference>
<dbReference type="Gene3D" id="3.20.20.70">
    <property type="entry name" value="Aldolase class I"/>
    <property type="match status" value="1"/>
</dbReference>
<keyword evidence="3" id="KW-0104">Cadmium</keyword>
<evidence type="ECO:0000256" key="1">
    <source>
        <dbReference type="ARBA" id="ARBA00008911"/>
    </source>
</evidence>
<accession>A0A931DCL3</accession>
<evidence type="ECO:0000313" key="5">
    <source>
        <dbReference type="EMBL" id="MBG6085947.1"/>
    </source>
</evidence>
<evidence type="ECO:0000313" key="6">
    <source>
        <dbReference type="Proteomes" id="UP000614047"/>
    </source>
</evidence>
<keyword evidence="3" id="KW-0464">Manganese</keyword>
<dbReference type="SUPFAM" id="SSF51569">
    <property type="entry name" value="Aldolase"/>
    <property type="match status" value="1"/>
</dbReference>
<dbReference type="PANTHER" id="PTHR21337:SF0">
    <property type="entry name" value="PHOSPHO-2-DEHYDRO-3-DEOXYHEPTONATE ALDOLASE"/>
    <property type="match status" value="1"/>
</dbReference>
<keyword evidence="6" id="KW-1185">Reference proteome</keyword>
<comment type="catalytic activity">
    <reaction evidence="4">
        <text>D-erythrose 4-phosphate + phosphoenolpyruvate + H2O = 7-phospho-2-dehydro-3-deoxy-D-arabino-heptonate + phosphate</text>
        <dbReference type="Rhea" id="RHEA:14717"/>
        <dbReference type="ChEBI" id="CHEBI:15377"/>
        <dbReference type="ChEBI" id="CHEBI:16897"/>
        <dbReference type="ChEBI" id="CHEBI:43474"/>
        <dbReference type="ChEBI" id="CHEBI:58394"/>
        <dbReference type="ChEBI" id="CHEBI:58702"/>
        <dbReference type="EC" id="2.5.1.54"/>
    </reaction>
</comment>
<protein>
    <recommendedName>
        <fullName evidence="4">Phospho-2-dehydro-3-deoxyheptonate aldolase</fullName>
        <ecNumber evidence="4">2.5.1.54</ecNumber>
    </recommendedName>
</protein>
<feature type="binding site" evidence="3">
    <location>
        <position position="233"/>
    </location>
    <ligand>
        <name>phosphoenolpyruvate</name>
        <dbReference type="ChEBI" id="CHEBI:58702"/>
    </ligand>
</feature>
<gene>
    <name evidence="5" type="ORF">IW256_000060</name>
</gene>
<name>A0A931DCL3_9ACTN</name>
<sequence>MTLATPGVRPSQQPAWPSPDRLAEVRAELAARPAPVGPAAVRRLRGRLAAVARGEGHLLQGGDCVELFAEVSAQTTRAKVAQIRALATLIEHRTGRAAVPVARLAGQFAKPRSQDFERLPSGEVLPVFRGDAVNGPEPRLAARTPDPGRLRRAYHLAGRVLAALPPDGDRGAVFASHESLLLDYETALVRVDPATGARYCSSGHLLWIGERTRAAGGPHVEFAAGIANPVAVKLGPGTDPGELAALVERLDPGRVPGRLTLIPRMGAALVEARLPALVETVRELGSPAIWLCDPMHGNTVRLPSGRKCRAMSAMLTELQGFLRVLREYGRHPGGVHLEMTPHSVTECVDSLAPGGAEPPLPRYTTGCDPRLNRTQAARLVAGFAAALAATDRHRR</sequence>
<keyword evidence="4" id="KW-0057">Aromatic amino acid biosynthesis</keyword>
<keyword evidence="3" id="KW-0170">Cobalt</keyword>
<evidence type="ECO:0000256" key="2">
    <source>
        <dbReference type="ARBA" id="ARBA00022679"/>
    </source>
</evidence>
<dbReference type="GO" id="GO:0008652">
    <property type="term" value="P:amino acid biosynthetic process"/>
    <property type="evidence" value="ECO:0007669"/>
    <property type="project" value="UniProtKB-KW"/>
</dbReference>
<evidence type="ECO:0000256" key="4">
    <source>
        <dbReference type="RuleBase" id="RU363071"/>
    </source>
</evidence>
<dbReference type="Pfam" id="PF01474">
    <property type="entry name" value="DAHP_synth_2"/>
    <property type="match status" value="2"/>
</dbReference>
<dbReference type="EC" id="2.5.1.54" evidence="4"/>
<comment type="similarity">
    <text evidence="1 4">Belongs to the class-II DAHP synthase family.</text>
</comment>
<comment type="cofactor">
    <cofactor evidence="3">
        <name>Mn(2+)</name>
        <dbReference type="ChEBI" id="CHEBI:29035"/>
    </cofactor>
    <cofactor evidence="3">
        <name>Co(2+)</name>
        <dbReference type="ChEBI" id="CHEBI:48828"/>
    </cofactor>
    <cofactor evidence="3">
        <name>Cd(2+)</name>
        <dbReference type="ChEBI" id="CHEBI:48775"/>
    </cofactor>
    <text evidence="3">Binds 1 divalent cation per subunit. The enzyme is active with manganese, cobalt or cadmium ions.</text>
</comment>
<feature type="binding site" evidence="3">
    <location>
        <position position="296"/>
    </location>
    <ligand>
        <name>Mn(2+)</name>
        <dbReference type="ChEBI" id="CHEBI:29035"/>
    </ligand>
</feature>
<keyword evidence="4" id="KW-0028">Amino-acid biosynthesis</keyword>
<comment type="caution">
    <text evidence="5">The sequence shown here is derived from an EMBL/GenBank/DDBJ whole genome shotgun (WGS) entry which is preliminary data.</text>
</comment>
<dbReference type="InterPro" id="IPR013785">
    <property type="entry name" value="Aldolase_TIM"/>
</dbReference>
<dbReference type="RefSeq" id="WP_197009012.1">
    <property type="nucleotide sequence ID" value="NZ_BAABES010000014.1"/>
</dbReference>
<dbReference type="GO" id="GO:0003849">
    <property type="term" value="F:3-deoxy-7-phosphoheptulonate synthase activity"/>
    <property type="evidence" value="ECO:0007669"/>
    <property type="project" value="UniProtKB-EC"/>
</dbReference>
<reference evidence="5" key="1">
    <citation type="submission" date="2020-11" db="EMBL/GenBank/DDBJ databases">
        <title>Sequencing the genomes of 1000 actinobacteria strains.</title>
        <authorList>
            <person name="Klenk H.-P."/>
        </authorList>
    </citation>
    <scope>NUCLEOTIDE SEQUENCE</scope>
    <source>
        <strain evidence="5">DSM 43175</strain>
    </source>
</reference>
<dbReference type="EMBL" id="JADOUA010000001">
    <property type="protein sequence ID" value="MBG6085947.1"/>
    <property type="molecule type" value="Genomic_DNA"/>
</dbReference>
<feature type="binding site" evidence="3">
    <location>
        <position position="368"/>
    </location>
    <ligand>
        <name>Mn(2+)</name>
        <dbReference type="ChEBI" id="CHEBI:29035"/>
    </ligand>
</feature>
<evidence type="ECO:0000256" key="3">
    <source>
        <dbReference type="PIRSR" id="PIRSR602480-1"/>
    </source>
</evidence>
<organism evidence="5 6">
    <name type="scientific">Actinomadura viridis</name>
    <dbReference type="NCBI Taxonomy" id="58110"/>
    <lineage>
        <taxon>Bacteria</taxon>
        <taxon>Bacillati</taxon>
        <taxon>Actinomycetota</taxon>
        <taxon>Actinomycetes</taxon>
        <taxon>Streptosporangiales</taxon>
        <taxon>Thermomonosporaceae</taxon>
        <taxon>Actinomadura</taxon>
    </lineage>
</organism>
<dbReference type="PANTHER" id="PTHR21337">
    <property type="entry name" value="PHOSPHO-2-DEHYDRO-3-DEOXYHEPTONATE ALDOLASE 1, 2"/>
    <property type="match status" value="1"/>
</dbReference>
<feature type="binding site" evidence="3">
    <location>
        <position position="264"/>
    </location>
    <ligand>
        <name>phosphoenolpyruvate</name>
        <dbReference type="ChEBI" id="CHEBI:58702"/>
    </ligand>
</feature>
<feature type="binding site" evidence="3">
    <location>
        <begin position="210"/>
        <end position="211"/>
    </location>
    <ligand>
        <name>phosphoenolpyruvate</name>
        <dbReference type="ChEBI" id="CHEBI:58702"/>
    </ligand>
</feature>
<feature type="binding site" evidence="3">
    <location>
        <position position="103"/>
    </location>
    <ligand>
        <name>phosphoenolpyruvate</name>
        <dbReference type="ChEBI" id="CHEBI:58702"/>
    </ligand>
</feature>
<feature type="binding site" evidence="3">
    <location>
        <position position="338"/>
    </location>
    <ligand>
        <name>Mn(2+)</name>
        <dbReference type="ChEBI" id="CHEBI:29035"/>
    </ligand>
</feature>
<dbReference type="GO" id="GO:0009073">
    <property type="term" value="P:aromatic amino acid family biosynthetic process"/>
    <property type="evidence" value="ECO:0007669"/>
    <property type="project" value="UniProtKB-KW"/>
</dbReference>
<dbReference type="Proteomes" id="UP000614047">
    <property type="component" value="Unassembled WGS sequence"/>
</dbReference>
<keyword evidence="2 4" id="KW-0808">Transferase</keyword>
<dbReference type="AlphaFoldDB" id="A0A931DCL3"/>
<comment type="pathway">
    <text evidence="4">Metabolic intermediate biosynthesis; chorismate biosynthesis; chorismate from D-erythrose 4-phosphate and phosphoenolpyruvate: step 1/7.</text>
</comment>